<keyword evidence="2" id="KW-0732">Signal</keyword>
<evidence type="ECO:0000256" key="1">
    <source>
        <dbReference type="SAM" id="MobiDB-lite"/>
    </source>
</evidence>
<gene>
    <name evidence="3" type="ORF">GCM10011430_03770</name>
</gene>
<dbReference type="RefSeq" id="WP_229723911.1">
    <property type="nucleotide sequence ID" value="NZ_BMDP01000001.1"/>
</dbReference>
<keyword evidence="4" id="KW-1185">Reference proteome</keyword>
<name>A0A8J3F542_9BURK</name>
<dbReference type="EMBL" id="BMDP01000001">
    <property type="protein sequence ID" value="GGI53203.1"/>
    <property type="molecule type" value="Genomic_DNA"/>
</dbReference>
<proteinExistence type="predicted"/>
<evidence type="ECO:0000313" key="3">
    <source>
        <dbReference type="EMBL" id="GGI53203.1"/>
    </source>
</evidence>
<feature type="compositionally biased region" description="Basic and acidic residues" evidence="1">
    <location>
        <begin position="27"/>
        <end position="50"/>
    </location>
</feature>
<dbReference type="AlphaFoldDB" id="A0A8J3F542"/>
<feature type="chain" id="PRO_5035213201" evidence="2">
    <location>
        <begin position="23"/>
        <end position="64"/>
    </location>
</feature>
<sequence length="64" mass="6850">MQSMKKMFVSLFAVTFLVAGLAACEKKGPAETAGEKIDQATENAGKKMEEVGNNIQKSAEDAQK</sequence>
<accession>A0A8J3F542</accession>
<feature type="signal peptide" evidence="2">
    <location>
        <begin position="1"/>
        <end position="22"/>
    </location>
</feature>
<organism evidence="3 4">
    <name type="scientific">Oxalicibacterium solurbis</name>
    <dbReference type="NCBI Taxonomy" id="69280"/>
    <lineage>
        <taxon>Bacteria</taxon>
        <taxon>Pseudomonadati</taxon>
        <taxon>Pseudomonadota</taxon>
        <taxon>Betaproteobacteria</taxon>
        <taxon>Burkholderiales</taxon>
        <taxon>Oxalobacteraceae</taxon>
        <taxon>Oxalicibacterium</taxon>
    </lineage>
</organism>
<protein>
    <submittedName>
        <fullName evidence="3">Uncharacterized protein</fullName>
    </submittedName>
</protein>
<evidence type="ECO:0000313" key="4">
    <source>
        <dbReference type="Proteomes" id="UP000627205"/>
    </source>
</evidence>
<dbReference type="PROSITE" id="PS51257">
    <property type="entry name" value="PROKAR_LIPOPROTEIN"/>
    <property type="match status" value="1"/>
</dbReference>
<evidence type="ECO:0000256" key="2">
    <source>
        <dbReference type="SAM" id="SignalP"/>
    </source>
</evidence>
<comment type="caution">
    <text evidence="3">The sequence shown here is derived from an EMBL/GenBank/DDBJ whole genome shotgun (WGS) entry which is preliminary data.</text>
</comment>
<dbReference type="Proteomes" id="UP000627205">
    <property type="component" value="Unassembled WGS sequence"/>
</dbReference>
<reference evidence="3" key="2">
    <citation type="submission" date="2020-09" db="EMBL/GenBank/DDBJ databases">
        <authorList>
            <person name="Sun Q."/>
            <person name="Sedlacek I."/>
        </authorList>
    </citation>
    <scope>NUCLEOTIDE SEQUENCE</scope>
    <source>
        <strain evidence="3">CCM 7664</strain>
    </source>
</reference>
<reference evidence="3" key="1">
    <citation type="journal article" date="2014" name="Int. J. Syst. Evol. Microbiol.">
        <title>Complete genome sequence of Corynebacterium casei LMG S-19264T (=DSM 44701T), isolated from a smear-ripened cheese.</title>
        <authorList>
            <consortium name="US DOE Joint Genome Institute (JGI-PGF)"/>
            <person name="Walter F."/>
            <person name="Albersmeier A."/>
            <person name="Kalinowski J."/>
            <person name="Ruckert C."/>
        </authorList>
    </citation>
    <scope>NUCLEOTIDE SEQUENCE</scope>
    <source>
        <strain evidence="3">CCM 7664</strain>
    </source>
</reference>
<feature type="region of interest" description="Disordered" evidence="1">
    <location>
        <begin position="27"/>
        <end position="64"/>
    </location>
</feature>